<dbReference type="InterPro" id="IPR027417">
    <property type="entry name" value="P-loop_NTPase"/>
</dbReference>
<dbReference type="SUPFAM" id="SSF52540">
    <property type="entry name" value="P-loop containing nucleoside triphosphate hydrolases"/>
    <property type="match status" value="1"/>
</dbReference>
<dbReference type="CDD" id="cd00882">
    <property type="entry name" value="Ras_like_GTPase"/>
    <property type="match status" value="1"/>
</dbReference>
<evidence type="ECO:0000313" key="4">
    <source>
        <dbReference type="Proteomes" id="UP001383192"/>
    </source>
</evidence>
<feature type="domain" description="G" evidence="2">
    <location>
        <begin position="33"/>
        <end position="115"/>
    </location>
</feature>
<name>A0AAW0BZZ8_9AGAR</name>
<reference evidence="3 4" key="1">
    <citation type="submission" date="2024-01" db="EMBL/GenBank/DDBJ databases">
        <title>A draft genome for a cacao thread blight-causing isolate of Paramarasmius palmivorus.</title>
        <authorList>
            <person name="Baruah I.K."/>
            <person name="Bukari Y."/>
            <person name="Amoako-Attah I."/>
            <person name="Meinhardt L.W."/>
            <person name="Bailey B.A."/>
            <person name="Cohen S.P."/>
        </authorList>
    </citation>
    <scope>NUCLEOTIDE SEQUENCE [LARGE SCALE GENOMIC DNA]</scope>
    <source>
        <strain evidence="3 4">GH-12</strain>
    </source>
</reference>
<dbReference type="Gene3D" id="3.40.50.300">
    <property type="entry name" value="P-loop containing nucleotide triphosphate hydrolases"/>
    <property type="match status" value="1"/>
</dbReference>
<dbReference type="Pfam" id="PF01926">
    <property type="entry name" value="MMR_HSR1"/>
    <property type="match status" value="1"/>
</dbReference>
<accession>A0AAW0BZZ8</accession>
<feature type="coiled-coil region" evidence="1">
    <location>
        <begin position="241"/>
        <end position="335"/>
    </location>
</feature>
<dbReference type="InterPro" id="IPR006073">
    <property type="entry name" value="GTP-bd"/>
</dbReference>
<keyword evidence="4" id="KW-1185">Reference proteome</keyword>
<gene>
    <name evidence="3" type="ORF">VNI00_013248</name>
</gene>
<organism evidence="3 4">
    <name type="scientific">Paramarasmius palmivorus</name>
    <dbReference type="NCBI Taxonomy" id="297713"/>
    <lineage>
        <taxon>Eukaryota</taxon>
        <taxon>Fungi</taxon>
        <taxon>Dikarya</taxon>
        <taxon>Basidiomycota</taxon>
        <taxon>Agaricomycotina</taxon>
        <taxon>Agaricomycetes</taxon>
        <taxon>Agaricomycetidae</taxon>
        <taxon>Agaricales</taxon>
        <taxon>Marasmiineae</taxon>
        <taxon>Marasmiaceae</taxon>
        <taxon>Paramarasmius</taxon>
    </lineage>
</organism>
<evidence type="ECO:0000259" key="2">
    <source>
        <dbReference type="Pfam" id="PF01926"/>
    </source>
</evidence>
<dbReference type="AlphaFoldDB" id="A0AAW0BZZ8"/>
<dbReference type="EMBL" id="JAYKXP010000066">
    <property type="protein sequence ID" value="KAK7032289.1"/>
    <property type="molecule type" value="Genomic_DNA"/>
</dbReference>
<keyword evidence="1" id="KW-0175">Coiled coil</keyword>
<comment type="caution">
    <text evidence="3">The sequence shown here is derived from an EMBL/GenBank/DDBJ whole genome shotgun (WGS) entry which is preliminary data.</text>
</comment>
<dbReference type="GO" id="GO:0005525">
    <property type="term" value="F:GTP binding"/>
    <property type="evidence" value="ECO:0007669"/>
    <property type="project" value="InterPro"/>
</dbReference>
<protein>
    <recommendedName>
        <fullName evidence="2">G domain-containing protein</fullName>
    </recommendedName>
</protein>
<evidence type="ECO:0000313" key="3">
    <source>
        <dbReference type="EMBL" id="KAK7032289.1"/>
    </source>
</evidence>
<sequence length="384" mass="43166">MVNFLDSKTALNDSVNTYKMALPSSANDREAVIAVMGATGSGKTTFINAASGGSLRVGRGLQSCTSSVQLSPPFELQGRQITLIDTPGFDDTNKSDADILKMIAAFLATMYEHNQTLAGVIYLHRISDFRVGGISRRNFKMFRELCGDSTLKNVVIVTNMWGEVGKDVGEAREAELIQEDKFFRPVLEKGAQLVRHDNTTETARAILLHLVENKPLPLQIQTELVDQGMSLSETAAGAELNRELMEQIKKHEKEMRELQKEMQGKQRDEETRKELEVETKKLQAEMKRVQNDAQKLVSDYTSQKAQLEQRLEEARLAAEAEATEQRRQIEMLQQKLTDNSTTSAKERESLQRQLNEAIKRYNEPRSSGGFFSMIGRAIDSFLGW</sequence>
<evidence type="ECO:0000256" key="1">
    <source>
        <dbReference type="SAM" id="Coils"/>
    </source>
</evidence>
<dbReference type="Proteomes" id="UP001383192">
    <property type="component" value="Unassembled WGS sequence"/>
</dbReference>
<proteinExistence type="predicted"/>